<feature type="region of interest" description="Disordered" evidence="2">
    <location>
        <begin position="345"/>
        <end position="391"/>
    </location>
</feature>
<dbReference type="OrthoDB" id="9974232at2759"/>
<feature type="compositionally biased region" description="Polar residues" evidence="2">
    <location>
        <begin position="219"/>
        <end position="234"/>
    </location>
</feature>
<dbReference type="PANTHER" id="PTHR15750:SF2">
    <property type="entry name" value="VASOHIBIN"/>
    <property type="match status" value="1"/>
</dbReference>
<feature type="active site" evidence="1">
    <location>
        <position position="146"/>
    </location>
</feature>
<dbReference type="EMBL" id="MKKU01000349">
    <property type="protein sequence ID" value="RNF14820.1"/>
    <property type="molecule type" value="Genomic_DNA"/>
</dbReference>
<gene>
    <name evidence="3" type="ORF">Tco025E_05691</name>
</gene>
<dbReference type="InterPro" id="IPR028131">
    <property type="entry name" value="VASH1"/>
</dbReference>
<keyword evidence="4" id="KW-1185">Reference proteome</keyword>
<sequence>MTSLNKVRAVVEQLAVINPYTNAKSLPEVPRPEECSIPRQLPSLQQLPYVQNVLNTLSYNFLPQTFFCLEKRRSLDSILVTSKEILAEALPIRCLEATFVGLYLTHGMKDVDRIPLSFKSRAKGRKYHHIVLVIRCDGFYGALGLSRKSTLMHKPVVYRSLFDLVMEYKRQYEAIGHQLLDFKLGLCVSHEMRSRKAPCWRYIAVSFTKSSALAPVASPRSSSETPAGESSQKASEVVGGGDDDDDDEPRLLAEVARLLGHYAELLAPMSAHYEKCAVPFLRGSLPESSPTYLKDLHEMEEAAARQENRRRLEAVRCGRSPCPSVDLDTKKRAASRSVSKKRIEPNFTASTVARPAAKKRTTVPKKGTTRGYSTAEGSQEERRPSPHATQKQELQQLPLVIEHTPSLLSSDATSGKLDNSGSSTHQGESNSCTLFRRTALPFIETKTGEFTSFGGSHGDAWELLFPPRQELKGVDFDEML</sequence>
<feature type="active site" evidence="1">
    <location>
        <position position="129"/>
    </location>
</feature>
<organism evidence="3 4">
    <name type="scientific">Trypanosoma conorhini</name>
    <dbReference type="NCBI Taxonomy" id="83891"/>
    <lineage>
        <taxon>Eukaryota</taxon>
        <taxon>Discoba</taxon>
        <taxon>Euglenozoa</taxon>
        <taxon>Kinetoplastea</taxon>
        <taxon>Metakinetoplastina</taxon>
        <taxon>Trypanosomatida</taxon>
        <taxon>Trypanosomatidae</taxon>
        <taxon>Trypanosoma</taxon>
    </lineage>
</organism>
<dbReference type="Proteomes" id="UP000284403">
    <property type="component" value="Unassembled WGS sequence"/>
</dbReference>
<dbReference type="PANTHER" id="PTHR15750">
    <property type="entry name" value="VASOHIBIN-1-LIKE ISOFORM X2"/>
    <property type="match status" value="1"/>
</dbReference>
<name>A0A3R7LHY9_9TRYP</name>
<evidence type="ECO:0000256" key="1">
    <source>
        <dbReference type="PIRSR" id="PIRSR628131-1"/>
    </source>
</evidence>
<evidence type="ECO:0000313" key="3">
    <source>
        <dbReference type="EMBL" id="RNF14820.1"/>
    </source>
</evidence>
<reference evidence="3 4" key="1">
    <citation type="journal article" date="2018" name="BMC Genomics">
        <title>Genomic comparison of Trypanosoma conorhini and Trypanosoma rangeli to Trypanosoma cruzi strains of high and low virulence.</title>
        <authorList>
            <person name="Bradwell K.R."/>
            <person name="Koparde V.N."/>
            <person name="Matveyev A.V."/>
            <person name="Serrano M.G."/>
            <person name="Alves J.M."/>
            <person name="Parikh H."/>
            <person name="Huang B."/>
            <person name="Lee V."/>
            <person name="Espinosa-Alvarez O."/>
            <person name="Ortiz P.A."/>
            <person name="Costa-Martins A.G."/>
            <person name="Teixeira M.M."/>
            <person name="Buck G.A."/>
        </authorList>
    </citation>
    <scope>NUCLEOTIDE SEQUENCE [LARGE SCALE GENOMIC DNA]</scope>
    <source>
        <strain evidence="3 4">025E</strain>
    </source>
</reference>
<dbReference type="GeneID" id="40319302"/>
<protein>
    <submittedName>
        <fullName evidence="3">Vasohibin-1</fullName>
    </submittedName>
</protein>
<evidence type="ECO:0000256" key="2">
    <source>
        <dbReference type="SAM" id="MobiDB-lite"/>
    </source>
</evidence>
<dbReference type="RefSeq" id="XP_029227282.1">
    <property type="nucleotide sequence ID" value="XM_029372584.1"/>
</dbReference>
<comment type="caution">
    <text evidence="3">The sequence shown here is derived from an EMBL/GenBank/DDBJ whole genome shotgun (WGS) entry which is preliminary data.</text>
</comment>
<feature type="region of interest" description="Disordered" evidence="2">
    <location>
        <begin position="409"/>
        <end position="430"/>
    </location>
</feature>
<dbReference type="AlphaFoldDB" id="A0A3R7LHY9"/>
<accession>A0A3R7LHY9</accession>
<feature type="active site" evidence="1">
    <location>
        <position position="94"/>
    </location>
</feature>
<dbReference type="Pfam" id="PF14822">
    <property type="entry name" value="Vasohibin"/>
    <property type="match status" value="1"/>
</dbReference>
<proteinExistence type="predicted"/>
<feature type="region of interest" description="Disordered" evidence="2">
    <location>
        <begin position="216"/>
        <end position="246"/>
    </location>
</feature>
<dbReference type="GO" id="GO:0005737">
    <property type="term" value="C:cytoplasm"/>
    <property type="evidence" value="ECO:0007669"/>
    <property type="project" value="InterPro"/>
</dbReference>
<evidence type="ECO:0000313" key="4">
    <source>
        <dbReference type="Proteomes" id="UP000284403"/>
    </source>
</evidence>